<dbReference type="Proteomes" id="UP001326110">
    <property type="component" value="Chromosome"/>
</dbReference>
<gene>
    <name evidence="2" type="ORF">SR858_23660</name>
</gene>
<keyword evidence="3" id="KW-1185">Reference proteome</keyword>
<evidence type="ECO:0000313" key="2">
    <source>
        <dbReference type="EMBL" id="WQH04013.1"/>
    </source>
</evidence>
<sequence length="111" mass="11761">MPDIDFTSPRAAARPFTPKLADLVEQPLFSQVWADPDLAPRDRSLITIACLVALNHMDELPAHLHRAVAHGVTRQELAAAITHLAFYAGFPAAISASAHAQAALGEAGESA</sequence>
<evidence type="ECO:0000259" key="1">
    <source>
        <dbReference type="Pfam" id="PF02627"/>
    </source>
</evidence>
<feature type="domain" description="Carboxymuconolactone decarboxylase-like" evidence="1">
    <location>
        <begin position="18"/>
        <end position="101"/>
    </location>
</feature>
<reference evidence="2 3" key="1">
    <citation type="submission" date="2023-11" db="EMBL/GenBank/DDBJ databases">
        <title>MicrobeMod: A computational toolkit for identifying prokaryotic methylation and restriction-modification with nanopore sequencing.</title>
        <authorList>
            <person name="Crits-Christoph A."/>
            <person name="Kang S.C."/>
            <person name="Lee H."/>
            <person name="Ostrov N."/>
        </authorList>
    </citation>
    <scope>NUCLEOTIDE SEQUENCE [LARGE SCALE GENOMIC DNA]</scope>
    <source>
        <strain evidence="2 3">ATCC 25935</strain>
    </source>
</reference>
<dbReference type="RefSeq" id="WP_019923362.1">
    <property type="nucleotide sequence ID" value="NZ_CP140152.1"/>
</dbReference>
<evidence type="ECO:0000313" key="3">
    <source>
        <dbReference type="Proteomes" id="UP001326110"/>
    </source>
</evidence>
<dbReference type="Gene3D" id="1.20.1290.10">
    <property type="entry name" value="AhpD-like"/>
    <property type="match status" value="1"/>
</dbReference>
<dbReference type="EMBL" id="CP140152">
    <property type="protein sequence ID" value="WQH04013.1"/>
    <property type="molecule type" value="Genomic_DNA"/>
</dbReference>
<name>A0ABZ0XWR6_9BURK</name>
<dbReference type="GeneID" id="43164973"/>
<dbReference type="Pfam" id="PF02627">
    <property type="entry name" value="CMD"/>
    <property type="match status" value="1"/>
</dbReference>
<dbReference type="PANTHER" id="PTHR33570">
    <property type="entry name" value="4-CARBOXYMUCONOLACTONE DECARBOXYLASE FAMILY PROTEIN"/>
    <property type="match status" value="1"/>
</dbReference>
<dbReference type="PANTHER" id="PTHR33570:SF9">
    <property type="entry name" value="BLL4600 PROTEIN"/>
    <property type="match status" value="1"/>
</dbReference>
<accession>A0ABZ0XWR6</accession>
<dbReference type="InterPro" id="IPR052512">
    <property type="entry name" value="4CMD/NDH-1_regulator"/>
</dbReference>
<dbReference type="SUPFAM" id="SSF69118">
    <property type="entry name" value="AhpD-like"/>
    <property type="match status" value="1"/>
</dbReference>
<protein>
    <submittedName>
        <fullName evidence="2">Carboxymuconolactone decarboxylase family protein</fullName>
    </submittedName>
</protein>
<organism evidence="2 3">
    <name type="scientific">Duganella zoogloeoides</name>
    <dbReference type="NCBI Taxonomy" id="75659"/>
    <lineage>
        <taxon>Bacteria</taxon>
        <taxon>Pseudomonadati</taxon>
        <taxon>Pseudomonadota</taxon>
        <taxon>Betaproteobacteria</taxon>
        <taxon>Burkholderiales</taxon>
        <taxon>Oxalobacteraceae</taxon>
        <taxon>Telluria group</taxon>
        <taxon>Duganella</taxon>
    </lineage>
</organism>
<proteinExistence type="predicted"/>
<dbReference type="InterPro" id="IPR029032">
    <property type="entry name" value="AhpD-like"/>
</dbReference>
<dbReference type="InterPro" id="IPR003779">
    <property type="entry name" value="CMD-like"/>
</dbReference>